<proteinExistence type="predicted"/>
<evidence type="ECO:0000313" key="1">
    <source>
        <dbReference type="EMBL" id="VFU32057.1"/>
    </source>
</evidence>
<dbReference type="AlphaFoldDB" id="A0A6N2KUY9"/>
<sequence length="132" mass="14104">MGPGGPPPPGWSPAPPGFSGGFCDINYSSLVNRAISLKERRCRHQVGEDHREDHPEARGCVAVSASYVMVSAGFFYVLCCCCIFENCCGPMLADVADQAVRGGRAVRVVSDHPMFLIPPPSKLSSSSTLCCR</sequence>
<organism evidence="1">
    <name type="scientific">Salix viminalis</name>
    <name type="common">Common osier</name>
    <name type="synonym">Basket willow</name>
    <dbReference type="NCBI Taxonomy" id="40686"/>
    <lineage>
        <taxon>Eukaryota</taxon>
        <taxon>Viridiplantae</taxon>
        <taxon>Streptophyta</taxon>
        <taxon>Embryophyta</taxon>
        <taxon>Tracheophyta</taxon>
        <taxon>Spermatophyta</taxon>
        <taxon>Magnoliopsida</taxon>
        <taxon>eudicotyledons</taxon>
        <taxon>Gunneridae</taxon>
        <taxon>Pentapetalae</taxon>
        <taxon>rosids</taxon>
        <taxon>fabids</taxon>
        <taxon>Malpighiales</taxon>
        <taxon>Salicaceae</taxon>
        <taxon>Saliceae</taxon>
        <taxon>Salix</taxon>
    </lineage>
</organism>
<protein>
    <submittedName>
        <fullName evidence="1">Uncharacterized protein</fullName>
    </submittedName>
</protein>
<gene>
    <name evidence="1" type="ORF">SVIM_LOCUS139052</name>
</gene>
<reference evidence="1" key="1">
    <citation type="submission" date="2019-03" db="EMBL/GenBank/DDBJ databases">
        <authorList>
            <person name="Mank J."/>
            <person name="Almeida P."/>
        </authorList>
    </citation>
    <scope>NUCLEOTIDE SEQUENCE</scope>
    <source>
        <strain evidence="1">78183</strain>
    </source>
</reference>
<accession>A0A6N2KUY9</accession>
<dbReference type="EMBL" id="CAADRP010000779">
    <property type="protein sequence ID" value="VFU32057.1"/>
    <property type="molecule type" value="Genomic_DNA"/>
</dbReference>
<name>A0A6N2KUY9_SALVM</name>